<comment type="caution">
    <text evidence="5">The sequence shown here is derived from an EMBL/GenBank/DDBJ whole genome shotgun (WGS) entry which is preliminary data.</text>
</comment>
<feature type="region of interest" description="Disordered" evidence="4">
    <location>
        <begin position="344"/>
        <end position="364"/>
    </location>
</feature>
<feature type="region of interest" description="Disordered" evidence="4">
    <location>
        <begin position="256"/>
        <end position="279"/>
    </location>
</feature>
<dbReference type="AlphaFoldDB" id="A0A9P6Q402"/>
<sequence>MQPSWFLNGHRAPVLCLNQSKDGLKLATGSEDKTCRIWDLSTNQSSKAIVGFDDAVTAVCWDPLDNQKIYVASGLTLYVFSLATETVILNVEKASGIYTGAEDEMNQISVNDRGTFLAVCDDAGNVRALDLKSGQWMRRLAGGHDNNFSCDLLVRFRCFSSLDIAYLFATAISGGMDYRILSWDFYKNRSTEILKTDDMKALNAPQGSAQVFNPPFVLSVAIHPSGTRAAVGLGDGTVQFLHKPNDVPLSPEALKDYQQQQHRQPPASDAKGKKGAKAKGKGSADAAWIVGGRLLDAHFSSLTTVEYLSQAGLLVSAANNGTIAVWDEQEARSATLSTNPTAVLLSEEEEEEQRGAAGEGDASLQRQQQHITLRAVKPLFEFRTLAIFDRINGVSCRTVVESDEGGNKVTRVQLFIAGVPQVAEGENAPQPSPQVLGRIAVYEVSL</sequence>
<dbReference type="InterPro" id="IPR019775">
    <property type="entry name" value="WD40_repeat_CS"/>
</dbReference>
<feature type="repeat" description="WD" evidence="3">
    <location>
        <begin position="7"/>
        <end position="48"/>
    </location>
</feature>
<evidence type="ECO:0000256" key="3">
    <source>
        <dbReference type="PROSITE-ProRule" id="PRU00221"/>
    </source>
</evidence>
<dbReference type="InterPro" id="IPR015943">
    <property type="entry name" value="WD40/YVTN_repeat-like_dom_sf"/>
</dbReference>
<dbReference type="PROSITE" id="PS00678">
    <property type="entry name" value="WD_REPEATS_1"/>
    <property type="match status" value="1"/>
</dbReference>
<dbReference type="Gene3D" id="2.130.10.10">
    <property type="entry name" value="YVTN repeat-like/Quinoprotein amine dehydrogenase"/>
    <property type="match status" value="2"/>
</dbReference>
<proteinExistence type="predicted"/>
<organism evidence="5 6">
    <name type="scientific">Actinomortierella ambigua</name>
    <dbReference type="NCBI Taxonomy" id="1343610"/>
    <lineage>
        <taxon>Eukaryota</taxon>
        <taxon>Fungi</taxon>
        <taxon>Fungi incertae sedis</taxon>
        <taxon>Mucoromycota</taxon>
        <taxon>Mortierellomycotina</taxon>
        <taxon>Mortierellomycetes</taxon>
        <taxon>Mortierellales</taxon>
        <taxon>Mortierellaceae</taxon>
        <taxon>Actinomortierella</taxon>
    </lineage>
</organism>
<dbReference type="InterPro" id="IPR036322">
    <property type="entry name" value="WD40_repeat_dom_sf"/>
</dbReference>
<dbReference type="PANTHER" id="PTHR45296:SF1">
    <property type="entry name" value="TRANSDUCIN_WD40 REPEAT-LIKE SUPERFAMILY PROTEIN"/>
    <property type="match status" value="1"/>
</dbReference>
<evidence type="ECO:0000256" key="4">
    <source>
        <dbReference type="SAM" id="MobiDB-lite"/>
    </source>
</evidence>
<evidence type="ECO:0000256" key="2">
    <source>
        <dbReference type="ARBA" id="ARBA00022737"/>
    </source>
</evidence>
<evidence type="ECO:0000313" key="6">
    <source>
        <dbReference type="Proteomes" id="UP000807716"/>
    </source>
</evidence>
<dbReference type="SUPFAM" id="SSF50978">
    <property type="entry name" value="WD40 repeat-like"/>
    <property type="match status" value="1"/>
</dbReference>
<gene>
    <name evidence="5" type="primary">WDR53</name>
    <name evidence="5" type="ORF">DFQ27_004068</name>
</gene>
<feature type="repeat" description="WD" evidence="3">
    <location>
        <begin position="295"/>
        <end position="336"/>
    </location>
</feature>
<dbReference type="SMART" id="SM00320">
    <property type="entry name" value="WD40"/>
    <property type="match status" value="5"/>
</dbReference>
<keyword evidence="2" id="KW-0677">Repeat</keyword>
<evidence type="ECO:0000313" key="5">
    <source>
        <dbReference type="EMBL" id="KAG0259408.1"/>
    </source>
</evidence>
<dbReference type="OrthoDB" id="2161379at2759"/>
<dbReference type="PROSITE" id="PS50082">
    <property type="entry name" value="WD_REPEATS_2"/>
    <property type="match status" value="2"/>
</dbReference>
<accession>A0A9P6Q402</accession>
<keyword evidence="1 3" id="KW-0853">WD repeat</keyword>
<dbReference type="Pfam" id="PF00400">
    <property type="entry name" value="WD40"/>
    <property type="match status" value="2"/>
</dbReference>
<name>A0A9P6Q402_9FUNG</name>
<reference evidence="5" key="1">
    <citation type="journal article" date="2020" name="Fungal Divers.">
        <title>Resolving the Mortierellaceae phylogeny through synthesis of multi-gene phylogenetics and phylogenomics.</title>
        <authorList>
            <person name="Vandepol N."/>
            <person name="Liber J."/>
            <person name="Desiro A."/>
            <person name="Na H."/>
            <person name="Kennedy M."/>
            <person name="Barry K."/>
            <person name="Grigoriev I.V."/>
            <person name="Miller A.N."/>
            <person name="O'Donnell K."/>
            <person name="Stajich J.E."/>
            <person name="Bonito G."/>
        </authorList>
    </citation>
    <scope>NUCLEOTIDE SEQUENCE</scope>
    <source>
        <strain evidence="5">BC1065</strain>
    </source>
</reference>
<evidence type="ECO:0000256" key="1">
    <source>
        <dbReference type="ARBA" id="ARBA00022574"/>
    </source>
</evidence>
<dbReference type="EMBL" id="JAAAJB010000285">
    <property type="protein sequence ID" value="KAG0259408.1"/>
    <property type="molecule type" value="Genomic_DNA"/>
</dbReference>
<dbReference type="PANTHER" id="PTHR45296">
    <property type="entry name" value="TRANSDUCIN/WD40 REPEAT-LIKE SUPERFAMILY PROTEIN"/>
    <property type="match status" value="1"/>
</dbReference>
<keyword evidence="6" id="KW-1185">Reference proteome</keyword>
<dbReference type="InterPro" id="IPR001680">
    <property type="entry name" value="WD40_rpt"/>
</dbReference>
<protein>
    <submittedName>
        <fullName evidence="5">WD repeat-containing protein 53</fullName>
    </submittedName>
</protein>
<dbReference type="Proteomes" id="UP000807716">
    <property type="component" value="Unassembled WGS sequence"/>
</dbReference>
<dbReference type="PROSITE" id="PS50294">
    <property type="entry name" value="WD_REPEATS_REGION"/>
    <property type="match status" value="2"/>
</dbReference>